<dbReference type="AlphaFoldDB" id="A0A1V4BZM2"/>
<gene>
    <name evidence="2" type="ORF">B1L04_02485</name>
</gene>
<reference evidence="2 3" key="1">
    <citation type="submission" date="2017-02" db="EMBL/GenBank/DDBJ databases">
        <title>Genome sequence of Microcystis aeruginosa KW.</title>
        <authorList>
            <person name="Oh H.-M."/>
            <person name="Ahn C.-Y."/>
            <person name="Jeong H."/>
            <person name="Srivastava A."/>
            <person name="Lee H.-G."/>
            <person name="Kang S.-R."/>
        </authorList>
    </citation>
    <scope>NUCLEOTIDE SEQUENCE [LARGE SCALE GENOMIC DNA]</scope>
    <source>
        <strain evidence="2 3">KW</strain>
    </source>
</reference>
<protein>
    <submittedName>
        <fullName evidence="2">Prepilin-type cleavage/methylation domain-containing protein</fullName>
    </submittedName>
</protein>
<keyword evidence="1" id="KW-0472">Membrane</keyword>
<proteinExistence type="predicted"/>
<dbReference type="RefSeq" id="WP_045358545.1">
    <property type="nucleotide sequence ID" value="NZ_MVGR01000001.1"/>
</dbReference>
<name>A0A1V4BZM2_MICAE</name>
<evidence type="ECO:0000256" key="1">
    <source>
        <dbReference type="SAM" id="Phobius"/>
    </source>
</evidence>
<organism evidence="2 3">
    <name type="scientific">Microcystis aeruginosa KW</name>
    <dbReference type="NCBI Taxonomy" id="1960155"/>
    <lineage>
        <taxon>Bacteria</taxon>
        <taxon>Bacillati</taxon>
        <taxon>Cyanobacteriota</taxon>
        <taxon>Cyanophyceae</taxon>
        <taxon>Oscillatoriophycideae</taxon>
        <taxon>Chroococcales</taxon>
        <taxon>Microcystaceae</taxon>
        <taxon>Microcystis</taxon>
    </lineage>
</organism>
<dbReference type="EMBL" id="MVGR01000001">
    <property type="protein sequence ID" value="OPF20286.1"/>
    <property type="molecule type" value="Genomic_DNA"/>
</dbReference>
<dbReference type="Pfam" id="PF07963">
    <property type="entry name" value="N_methyl"/>
    <property type="match status" value="1"/>
</dbReference>
<dbReference type="Proteomes" id="UP000189835">
    <property type="component" value="Unassembled WGS sequence"/>
</dbReference>
<accession>A0A1V4BZM2</accession>
<dbReference type="NCBIfam" id="TIGR02532">
    <property type="entry name" value="IV_pilin_GFxxxE"/>
    <property type="match status" value="1"/>
</dbReference>
<keyword evidence="1" id="KW-1133">Transmembrane helix</keyword>
<sequence>MNTVQARLLMFNASKKNSSKGFTLIELLVVLVNVIVVLAPIMLGAIALFGGGYKEDNNVRGKIQLQEDIQRDSEGRINTRYRLFVSDPKTLQPVEQYLIADDYLRGIWNSGTVVSQAKLHDGSFCEVDGVGRRVPFMSWYPYVENISCQPRP</sequence>
<evidence type="ECO:0000313" key="3">
    <source>
        <dbReference type="Proteomes" id="UP000189835"/>
    </source>
</evidence>
<comment type="caution">
    <text evidence="2">The sequence shown here is derived from an EMBL/GenBank/DDBJ whole genome shotgun (WGS) entry which is preliminary data.</text>
</comment>
<dbReference type="InterPro" id="IPR012902">
    <property type="entry name" value="N_methyl_site"/>
</dbReference>
<evidence type="ECO:0000313" key="2">
    <source>
        <dbReference type="EMBL" id="OPF20286.1"/>
    </source>
</evidence>
<keyword evidence="1" id="KW-0812">Transmembrane</keyword>
<feature type="transmembrane region" description="Helical" evidence="1">
    <location>
        <begin position="21"/>
        <end position="49"/>
    </location>
</feature>